<feature type="domain" description="Type 4 fimbrial biogenesis protein PilX N-terminal" evidence="2">
    <location>
        <begin position="16"/>
        <end position="65"/>
    </location>
</feature>
<feature type="domain" description="PilX/PilW C-terminal" evidence="1">
    <location>
        <begin position="96"/>
        <end position="161"/>
    </location>
</feature>
<dbReference type="KEGG" id="moz:MoryE10_23810"/>
<sequence length="172" mass="18500">MKRRFAIKGGSPREQRGATLMVAMVFMGILAVLGASAATNTGLQERMAGNSRNRDLAFQAAEAALQDAENTLTAWRVSAFDGSAAGLTVYDATRANDAVYWGDMANWASYKTPAYNLNQVAEQPRYVVEKMPCVSNTEHYRVTARGVGGDSNAVVVLQAVYSYTPNPGPCLP</sequence>
<dbReference type="InterPro" id="IPR025746">
    <property type="entry name" value="PilX_N_dom"/>
</dbReference>
<dbReference type="Pfam" id="PF13681">
    <property type="entry name" value="PilX"/>
    <property type="match status" value="1"/>
</dbReference>
<gene>
    <name evidence="3" type="ORF">MoryE10_23810</name>
</gene>
<name>A0A8D5AN64_9GAMM</name>
<dbReference type="RefSeq" id="WP_054773042.1">
    <property type="nucleotide sequence ID" value="NZ_AP019782.1"/>
</dbReference>
<evidence type="ECO:0000313" key="4">
    <source>
        <dbReference type="Proteomes" id="UP000824988"/>
    </source>
</evidence>
<reference evidence="3" key="1">
    <citation type="submission" date="2019-06" db="EMBL/GenBank/DDBJ databases">
        <title>Complete genome sequence of Methylogaea oryzae strain JCM16910.</title>
        <authorList>
            <person name="Asakawa S."/>
        </authorList>
    </citation>
    <scope>NUCLEOTIDE SEQUENCE</scope>
    <source>
        <strain evidence="3">E10</strain>
    </source>
</reference>
<organism evidence="3 4">
    <name type="scientific">Methylogaea oryzae</name>
    <dbReference type="NCBI Taxonomy" id="1295382"/>
    <lineage>
        <taxon>Bacteria</taxon>
        <taxon>Pseudomonadati</taxon>
        <taxon>Pseudomonadota</taxon>
        <taxon>Gammaproteobacteria</taxon>
        <taxon>Methylococcales</taxon>
        <taxon>Methylococcaceae</taxon>
        <taxon>Methylogaea</taxon>
    </lineage>
</organism>
<dbReference type="AlphaFoldDB" id="A0A8D5AN64"/>
<evidence type="ECO:0000259" key="2">
    <source>
        <dbReference type="Pfam" id="PF14341"/>
    </source>
</evidence>
<evidence type="ECO:0000259" key="1">
    <source>
        <dbReference type="Pfam" id="PF13681"/>
    </source>
</evidence>
<dbReference type="EMBL" id="AP019782">
    <property type="protein sequence ID" value="BBL71775.1"/>
    <property type="molecule type" value="Genomic_DNA"/>
</dbReference>
<dbReference type="Pfam" id="PF14341">
    <property type="entry name" value="PilX_N"/>
    <property type="match status" value="1"/>
</dbReference>
<protein>
    <submittedName>
        <fullName evidence="3">Pilus assembly protein PilX</fullName>
    </submittedName>
</protein>
<keyword evidence="4" id="KW-1185">Reference proteome</keyword>
<dbReference type="InterPro" id="IPR025205">
    <property type="entry name" value="PilX/PilW_C"/>
</dbReference>
<proteinExistence type="predicted"/>
<evidence type="ECO:0000313" key="3">
    <source>
        <dbReference type="EMBL" id="BBL71775.1"/>
    </source>
</evidence>
<dbReference type="Proteomes" id="UP000824988">
    <property type="component" value="Chromosome"/>
</dbReference>
<accession>A0A8D5AN64</accession>